<dbReference type="InterPro" id="IPR018193">
    <property type="entry name" value="Glyc_kinase_flavodox-like_fold"/>
</dbReference>
<reference evidence="6" key="1">
    <citation type="submission" date="2019-09" db="EMBL/GenBank/DDBJ databases">
        <title>Antimicrobial potential of Antarctic Bacteria.</title>
        <authorList>
            <person name="Benaud N."/>
            <person name="Edwards R.J."/>
            <person name="Ferrari B.C."/>
        </authorList>
    </citation>
    <scope>NUCLEOTIDE SEQUENCE [LARGE SCALE GENOMIC DNA]</scope>
    <source>
        <strain evidence="6">INR9</strain>
    </source>
</reference>
<dbReference type="Gene3D" id="3.40.50.10350">
    <property type="entry name" value="Glycerate kinase, domain 1"/>
    <property type="match status" value="1"/>
</dbReference>
<dbReference type="PANTHER" id="PTHR21599:SF0">
    <property type="entry name" value="GLYCERATE KINASE"/>
    <property type="match status" value="1"/>
</dbReference>
<evidence type="ECO:0000313" key="6">
    <source>
        <dbReference type="Proteomes" id="UP000515511"/>
    </source>
</evidence>
<comment type="similarity">
    <text evidence="1 4">Belongs to the glycerate kinase type-1 family.</text>
</comment>
<accession>A0A7G6Y9U6</accession>
<dbReference type="SUPFAM" id="SSF110738">
    <property type="entry name" value="Glycerate kinase I"/>
    <property type="match status" value="1"/>
</dbReference>
<dbReference type="RefSeq" id="WP_185278422.1">
    <property type="nucleotide sequence ID" value="NZ_CP043641.1"/>
</dbReference>
<dbReference type="PIRSF" id="PIRSF006078">
    <property type="entry name" value="GlxK"/>
    <property type="match status" value="1"/>
</dbReference>
<keyword evidence="2 4" id="KW-0808">Transferase</keyword>
<dbReference type="Pfam" id="PF02595">
    <property type="entry name" value="Gly_kinase"/>
    <property type="match status" value="1"/>
</dbReference>
<dbReference type="Gene3D" id="3.90.1510.10">
    <property type="entry name" value="Glycerate kinase, domain 2"/>
    <property type="match status" value="1"/>
</dbReference>
<organism evidence="5 6">
    <name type="scientific">Leifsonia shinshuensis</name>
    <dbReference type="NCBI Taxonomy" id="150026"/>
    <lineage>
        <taxon>Bacteria</taxon>
        <taxon>Bacillati</taxon>
        <taxon>Actinomycetota</taxon>
        <taxon>Actinomycetes</taxon>
        <taxon>Micrococcales</taxon>
        <taxon>Microbacteriaceae</taxon>
        <taxon>Leifsonia</taxon>
    </lineage>
</organism>
<dbReference type="InterPro" id="IPR004381">
    <property type="entry name" value="Glycerate_kinase"/>
</dbReference>
<dbReference type="InterPro" id="IPR036129">
    <property type="entry name" value="Glycerate_kinase_sf"/>
</dbReference>
<dbReference type="GO" id="GO:0031388">
    <property type="term" value="P:organic acid phosphorylation"/>
    <property type="evidence" value="ECO:0007669"/>
    <property type="project" value="UniProtKB-UniRule"/>
</dbReference>
<dbReference type="Proteomes" id="UP000515511">
    <property type="component" value="Chromosome"/>
</dbReference>
<dbReference type="EMBL" id="CP043641">
    <property type="protein sequence ID" value="QNE35261.1"/>
    <property type="molecule type" value="Genomic_DNA"/>
</dbReference>
<dbReference type="NCBIfam" id="TIGR00045">
    <property type="entry name" value="glycerate kinase"/>
    <property type="match status" value="1"/>
</dbReference>
<evidence type="ECO:0000313" key="5">
    <source>
        <dbReference type="EMBL" id="QNE35261.1"/>
    </source>
</evidence>
<evidence type="ECO:0000256" key="3">
    <source>
        <dbReference type="ARBA" id="ARBA00022777"/>
    </source>
</evidence>
<gene>
    <name evidence="5" type="ORF">F1C12_09025</name>
</gene>
<dbReference type="InterPro" id="IPR018197">
    <property type="entry name" value="Glycerate_kinase_RE-like"/>
</dbReference>
<dbReference type="AlphaFoldDB" id="A0A7G6Y9U6"/>
<sequence>MSTVVFAPDSFKGSATAAEVASALAAGWSSVRSGDRVVLAPMADGGEGTLDAFEVAVPGAERRPVRVTGPDGEARDASWLLLPDGTAVVELADTSGIVLMPRLAPYDAQTTGFGQAIAAALDAGATGLLLAIGGSASTDGGAGMLSALGARLLDADGAVIGPGNRGLAELHRAETGPLRTLPAGGARILSDVTSPLLGPAGAAAVFGPQKGATAADVPVLEAGLARLARVLREAGVDVDPAAPGAGAAGGTGFGLLAWGATMAPGSAAVGEALGLAAALTSADAVVTGEGRYDDQSAAGKVPEYVAGLARDAGIPAFLAAGSIAAEPRGFAGAASLSDLAGGSAAAITDPLRWAAAAGAELARRWPG</sequence>
<dbReference type="PANTHER" id="PTHR21599">
    <property type="entry name" value="GLYCERATE KINASE"/>
    <property type="match status" value="1"/>
</dbReference>
<keyword evidence="3 4" id="KW-0418">Kinase</keyword>
<dbReference type="GO" id="GO:0008887">
    <property type="term" value="F:glycerate kinase activity"/>
    <property type="evidence" value="ECO:0007669"/>
    <property type="project" value="UniProtKB-UniRule"/>
</dbReference>
<name>A0A7G6Y9U6_9MICO</name>
<proteinExistence type="inferred from homology"/>
<protein>
    <submittedName>
        <fullName evidence="5">Glycerate kinase</fullName>
    </submittedName>
</protein>
<evidence type="ECO:0000256" key="1">
    <source>
        <dbReference type="ARBA" id="ARBA00006284"/>
    </source>
</evidence>
<evidence type="ECO:0000256" key="2">
    <source>
        <dbReference type="ARBA" id="ARBA00022679"/>
    </source>
</evidence>
<dbReference type="KEGG" id="lse:F1C12_09025"/>
<evidence type="ECO:0000256" key="4">
    <source>
        <dbReference type="PIRNR" id="PIRNR006078"/>
    </source>
</evidence>